<dbReference type="Proteomes" id="UP001341840">
    <property type="component" value="Unassembled WGS sequence"/>
</dbReference>
<keyword evidence="2" id="KW-1185">Reference proteome</keyword>
<organism evidence="1 2">
    <name type="scientific">Stylosanthes scabra</name>
    <dbReference type="NCBI Taxonomy" id="79078"/>
    <lineage>
        <taxon>Eukaryota</taxon>
        <taxon>Viridiplantae</taxon>
        <taxon>Streptophyta</taxon>
        <taxon>Embryophyta</taxon>
        <taxon>Tracheophyta</taxon>
        <taxon>Spermatophyta</taxon>
        <taxon>Magnoliopsida</taxon>
        <taxon>eudicotyledons</taxon>
        <taxon>Gunneridae</taxon>
        <taxon>Pentapetalae</taxon>
        <taxon>rosids</taxon>
        <taxon>fabids</taxon>
        <taxon>Fabales</taxon>
        <taxon>Fabaceae</taxon>
        <taxon>Papilionoideae</taxon>
        <taxon>50 kb inversion clade</taxon>
        <taxon>dalbergioids sensu lato</taxon>
        <taxon>Dalbergieae</taxon>
        <taxon>Pterocarpus clade</taxon>
        <taxon>Stylosanthes</taxon>
    </lineage>
</organism>
<proteinExistence type="predicted"/>
<name>A0ABU6ULP2_9FABA</name>
<gene>
    <name evidence="1" type="ORF">PIB30_052554</name>
</gene>
<dbReference type="EMBL" id="JASCZI010121211">
    <property type="protein sequence ID" value="MED6160563.1"/>
    <property type="molecule type" value="Genomic_DNA"/>
</dbReference>
<accession>A0ABU6ULP2</accession>
<evidence type="ECO:0000313" key="1">
    <source>
        <dbReference type="EMBL" id="MED6160563.1"/>
    </source>
</evidence>
<protein>
    <submittedName>
        <fullName evidence="1">Uncharacterized protein</fullName>
    </submittedName>
</protein>
<comment type="caution">
    <text evidence="1">The sequence shown here is derived from an EMBL/GenBank/DDBJ whole genome shotgun (WGS) entry which is preliminary data.</text>
</comment>
<evidence type="ECO:0000313" key="2">
    <source>
        <dbReference type="Proteomes" id="UP001341840"/>
    </source>
</evidence>
<reference evidence="1 2" key="1">
    <citation type="journal article" date="2023" name="Plants (Basel)">
        <title>Bridging the Gap: Combining Genomics and Transcriptomics Approaches to Understand Stylosanthes scabra, an Orphan Legume from the Brazilian Caatinga.</title>
        <authorList>
            <person name="Ferreira-Neto J.R.C."/>
            <person name="da Silva M.D."/>
            <person name="Binneck E."/>
            <person name="de Melo N.F."/>
            <person name="da Silva R.H."/>
            <person name="de Melo A.L.T.M."/>
            <person name="Pandolfi V."/>
            <person name="Bustamante F.O."/>
            <person name="Brasileiro-Vidal A.C."/>
            <person name="Benko-Iseppon A.M."/>
        </authorList>
    </citation>
    <scope>NUCLEOTIDE SEQUENCE [LARGE SCALE GENOMIC DNA]</scope>
    <source>
        <tissue evidence="1">Leaves</tissue>
    </source>
</reference>
<sequence length="52" mass="5960">MSAIVNDMYIESFNSDIINGAFTTSPYHLNLLHQTKSTQDNNIYISLSLYEM</sequence>